<keyword evidence="1" id="KW-0812">Transmembrane</keyword>
<feature type="transmembrane region" description="Helical" evidence="1">
    <location>
        <begin position="41"/>
        <end position="61"/>
    </location>
</feature>
<keyword evidence="2" id="KW-1185">Reference proteome</keyword>
<accession>A0A1I8A4M8</accession>
<protein>
    <submittedName>
        <fullName evidence="3">Transposase</fullName>
    </submittedName>
</protein>
<dbReference type="AlphaFoldDB" id="A0A1I8A4M8"/>
<keyword evidence="1" id="KW-0472">Membrane</keyword>
<evidence type="ECO:0000256" key="1">
    <source>
        <dbReference type="SAM" id="Phobius"/>
    </source>
</evidence>
<evidence type="ECO:0000313" key="3">
    <source>
        <dbReference type="WBParaSite" id="L893_g32540.t1"/>
    </source>
</evidence>
<keyword evidence="1" id="KW-1133">Transmembrane helix</keyword>
<reference evidence="3" key="1">
    <citation type="submission" date="2016-11" db="UniProtKB">
        <authorList>
            <consortium name="WormBaseParasite"/>
        </authorList>
    </citation>
    <scope>IDENTIFICATION</scope>
</reference>
<dbReference type="WBParaSite" id="L893_g32540.t1">
    <property type="protein sequence ID" value="L893_g32540.t1"/>
    <property type="gene ID" value="L893_g32540"/>
</dbReference>
<dbReference type="Proteomes" id="UP000095287">
    <property type="component" value="Unplaced"/>
</dbReference>
<proteinExistence type="predicted"/>
<name>A0A1I8A4M8_9BILA</name>
<evidence type="ECO:0000313" key="2">
    <source>
        <dbReference type="Proteomes" id="UP000095287"/>
    </source>
</evidence>
<sequence>MISERINGSGYLGIDLHITATWWAYASEGLEFEKEKIAKKLISSSVFLLVYIFLSLTRICLTLTFDVSKRHWLVVESWVKEILKNNLKTNRNVWKSMWFALNRMMLHTK</sequence>
<organism evidence="2 3">
    <name type="scientific">Steinernema glaseri</name>
    <dbReference type="NCBI Taxonomy" id="37863"/>
    <lineage>
        <taxon>Eukaryota</taxon>
        <taxon>Metazoa</taxon>
        <taxon>Ecdysozoa</taxon>
        <taxon>Nematoda</taxon>
        <taxon>Chromadorea</taxon>
        <taxon>Rhabditida</taxon>
        <taxon>Tylenchina</taxon>
        <taxon>Panagrolaimomorpha</taxon>
        <taxon>Strongyloidoidea</taxon>
        <taxon>Steinernematidae</taxon>
        <taxon>Steinernema</taxon>
    </lineage>
</organism>